<evidence type="ECO:0000313" key="6">
    <source>
        <dbReference type="Proteomes" id="UP000295794"/>
    </source>
</evidence>
<keyword evidence="2" id="KW-0812">Transmembrane</keyword>
<name>A0A377Q4Y5_9NEIS</name>
<accession>A0A377Q4Y5</accession>
<proteinExistence type="predicted"/>
<evidence type="ECO:0000313" key="4">
    <source>
        <dbReference type="EMBL" id="TCU82696.1"/>
    </source>
</evidence>
<evidence type="ECO:0000313" key="3">
    <source>
        <dbReference type="EMBL" id="STQ89818.1"/>
    </source>
</evidence>
<dbReference type="AlphaFoldDB" id="A0A377Q4Y5"/>
<feature type="region of interest" description="Disordered" evidence="1">
    <location>
        <begin position="132"/>
        <end position="153"/>
    </location>
</feature>
<feature type="transmembrane region" description="Helical" evidence="2">
    <location>
        <begin position="40"/>
        <end position="57"/>
    </location>
</feature>
<protein>
    <submittedName>
        <fullName evidence="3">Uncharacterized protein</fullName>
    </submittedName>
</protein>
<reference evidence="3 5" key="1">
    <citation type="submission" date="2018-06" db="EMBL/GenBank/DDBJ databases">
        <authorList>
            <consortium name="Pathogen Informatics"/>
            <person name="Doyle S."/>
        </authorList>
    </citation>
    <scope>NUCLEOTIDE SEQUENCE [LARGE SCALE GENOMIC DNA]</scope>
    <source>
        <strain evidence="3 5">NCTC11159</strain>
    </source>
</reference>
<sequence length="153" mass="16304">MGYSPMALLLFGSLLIVFGLLAACLLLIAPLGILEITPGIGLWLLFPVFSIGGYFLLTLTPRFAKLRLLAWFLSSLLLLLAAAAAAELMLYASTLMQPTGSTLILWYVLVIAGGLGIVATGAFDLKKLIPKLRRSKPEPPPPPPAPVSAKPKH</sequence>
<feature type="transmembrane region" description="Helical" evidence="2">
    <location>
        <begin position="7"/>
        <end position="34"/>
    </location>
</feature>
<dbReference type="EMBL" id="UGHR01000001">
    <property type="protein sequence ID" value="STQ89818.1"/>
    <property type="molecule type" value="Genomic_DNA"/>
</dbReference>
<reference evidence="4 6" key="2">
    <citation type="submission" date="2019-03" db="EMBL/GenBank/DDBJ databases">
        <title>Genomic Encyclopedia of Type Strains, Phase IV (KMG-IV): sequencing the most valuable type-strain genomes for metagenomic binning, comparative biology and taxonomic classification.</title>
        <authorList>
            <person name="Goeker M."/>
        </authorList>
    </citation>
    <scope>NUCLEOTIDE SEQUENCE [LARGE SCALE GENOMIC DNA]</scope>
    <source>
        <strain evidence="4 6">DSM 3764</strain>
    </source>
</reference>
<feature type="transmembrane region" description="Helical" evidence="2">
    <location>
        <begin position="69"/>
        <end position="92"/>
    </location>
</feature>
<evidence type="ECO:0000256" key="1">
    <source>
        <dbReference type="SAM" id="MobiDB-lite"/>
    </source>
</evidence>
<organism evidence="3 5">
    <name type="scientific">Iodobacter fluviatilis</name>
    <dbReference type="NCBI Taxonomy" id="537"/>
    <lineage>
        <taxon>Bacteria</taxon>
        <taxon>Pseudomonadati</taxon>
        <taxon>Pseudomonadota</taxon>
        <taxon>Betaproteobacteria</taxon>
        <taxon>Neisseriales</taxon>
        <taxon>Chitinibacteraceae</taxon>
        <taxon>Iodobacter</taxon>
    </lineage>
</organism>
<evidence type="ECO:0000313" key="5">
    <source>
        <dbReference type="Proteomes" id="UP000255108"/>
    </source>
</evidence>
<feature type="transmembrane region" description="Helical" evidence="2">
    <location>
        <begin position="104"/>
        <end position="125"/>
    </location>
</feature>
<keyword evidence="2" id="KW-0472">Membrane</keyword>
<keyword evidence="6" id="KW-1185">Reference proteome</keyword>
<gene>
    <name evidence="4" type="ORF">EV682_11469</name>
    <name evidence="3" type="ORF">NCTC11159_00868</name>
</gene>
<dbReference type="EMBL" id="SMBT01000014">
    <property type="protein sequence ID" value="TCU82696.1"/>
    <property type="molecule type" value="Genomic_DNA"/>
</dbReference>
<keyword evidence="2" id="KW-1133">Transmembrane helix</keyword>
<evidence type="ECO:0000256" key="2">
    <source>
        <dbReference type="SAM" id="Phobius"/>
    </source>
</evidence>
<dbReference type="Proteomes" id="UP000295794">
    <property type="component" value="Unassembled WGS sequence"/>
</dbReference>
<dbReference type="Proteomes" id="UP000255108">
    <property type="component" value="Unassembled WGS sequence"/>
</dbReference>